<name>A0A949NEZ5_9FIRM</name>
<evidence type="ECO:0000256" key="4">
    <source>
        <dbReference type="ARBA" id="ARBA00013014"/>
    </source>
</evidence>
<evidence type="ECO:0000256" key="11">
    <source>
        <dbReference type="RuleBase" id="RU362068"/>
    </source>
</evidence>
<evidence type="ECO:0000256" key="5">
    <source>
        <dbReference type="ARBA" id="ARBA00019465"/>
    </source>
</evidence>
<comment type="catalytic activity">
    <reaction evidence="10 11">
        <text>(R)-pantoate + NADP(+) = 2-dehydropantoate + NADPH + H(+)</text>
        <dbReference type="Rhea" id="RHEA:16233"/>
        <dbReference type="ChEBI" id="CHEBI:11561"/>
        <dbReference type="ChEBI" id="CHEBI:15378"/>
        <dbReference type="ChEBI" id="CHEBI:15980"/>
        <dbReference type="ChEBI" id="CHEBI:57783"/>
        <dbReference type="ChEBI" id="CHEBI:58349"/>
        <dbReference type="EC" id="1.1.1.169"/>
    </reaction>
</comment>
<dbReference type="InterPro" id="IPR003710">
    <property type="entry name" value="ApbA"/>
</dbReference>
<evidence type="ECO:0000256" key="10">
    <source>
        <dbReference type="ARBA" id="ARBA00048793"/>
    </source>
</evidence>
<evidence type="ECO:0000256" key="9">
    <source>
        <dbReference type="ARBA" id="ARBA00032024"/>
    </source>
</evidence>
<dbReference type="InterPro" id="IPR050838">
    <property type="entry name" value="Ketopantoate_reductase"/>
</dbReference>
<organism evidence="14 15">
    <name type="scientific">Diplocloster agilis</name>
    <dbReference type="NCBI Taxonomy" id="2850323"/>
    <lineage>
        <taxon>Bacteria</taxon>
        <taxon>Bacillati</taxon>
        <taxon>Bacillota</taxon>
        <taxon>Clostridia</taxon>
        <taxon>Lachnospirales</taxon>
        <taxon>Lachnospiraceae</taxon>
        <taxon>Diplocloster</taxon>
    </lineage>
</organism>
<dbReference type="GO" id="GO:0005737">
    <property type="term" value="C:cytoplasm"/>
    <property type="evidence" value="ECO:0007669"/>
    <property type="project" value="TreeGrafter"/>
</dbReference>
<dbReference type="SUPFAM" id="SSF51735">
    <property type="entry name" value="NAD(P)-binding Rossmann-fold domains"/>
    <property type="match status" value="1"/>
</dbReference>
<dbReference type="AlphaFoldDB" id="A0A949NEZ5"/>
<dbReference type="RefSeq" id="WP_158342419.1">
    <property type="nucleotide sequence ID" value="NZ_JAHQCW010000016.1"/>
</dbReference>
<comment type="similarity">
    <text evidence="3 11">Belongs to the ketopantoate reductase family.</text>
</comment>
<evidence type="ECO:0000256" key="6">
    <source>
        <dbReference type="ARBA" id="ARBA00022655"/>
    </source>
</evidence>
<dbReference type="InterPro" id="IPR013752">
    <property type="entry name" value="KPA_reductase"/>
</dbReference>
<proteinExistence type="inferred from homology"/>
<evidence type="ECO:0000256" key="8">
    <source>
        <dbReference type="ARBA" id="ARBA00023002"/>
    </source>
</evidence>
<dbReference type="InterPro" id="IPR036291">
    <property type="entry name" value="NAD(P)-bd_dom_sf"/>
</dbReference>
<dbReference type="GO" id="GO:0015940">
    <property type="term" value="P:pantothenate biosynthetic process"/>
    <property type="evidence" value="ECO:0007669"/>
    <property type="project" value="UniProtKB-KW"/>
</dbReference>
<evidence type="ECO:0000259" key="13">
    <source>
        <dbReference type="Pfam" id="PF08546"/>
    </source>
</evidence>
<dbReference type="InterPro" id="IPR013328">
    <property type="entry name" value="6PGD_dom2"/>
</dbReference>
<dbReference type="Proteomes" id="UP000712157">
    <property type="component" value="Unassembled WGS sequence"/>
</dbReference>
<keyword evidence="8 11" id="KW-0560">Oxidoreductase</keyword>
<dbReference type="PANTHER" id="PTHR43765">
    <property type="entry name" value="2-DEHYDROPANTOATE 2-REDUCTASE-RELATED"/>
    <property type="match status" value="1"/>
</dbReference>
<feature type="domain" description="Ketopantoate reductase C-terminal" evidence="13">
    <location>
        <begin position="177"/>
        <end position="315"/>
    </location>
</feature>
<evidence type="ECO:0000313" key="15">
    <source>
        <dbReference type="Proteomes" id="UP000712157"/>
    </source>
</evidence>
<dbReference type="GO" id="GO:0050661">
    <property type="term" value="F:NADP binding"/>
    <property type="evidence" value="ECO:0007669"/>
    <property type="project" value="TreeGrafter"/>
</dbReference>
<dbReference type="Gene3D" id="1.10.1040.10">
    <property type="entry name" value="N-(1-d-carboxylethyl)-l-norvaline Dehydrogenase, domain 2"/>
    <property type="match status" value="1"/>
</dbReference>
<dbReference type="NCBIfam" id="TIGR00745">
    <property type="entry name" value="apbA_panE"/>
    <property type="match status" value="1"/>
</dbReference>
<keyword evidence="15" id="KW-1185">Reference proteome</keyword>
<dbReference type="Pfam" id="PF08546">
    <property type="entry name" value="ApbA_C"/>
    <property type="match status" value="1"/>
</dbReference>
<gene>
    <name evidence="14" type="ORF">KTH89_10795</name>
</gene>
<accession>A0A949NEZ5</accession>
<evidence type="ECO:0000256" key="7">
    <source>
        <dbReference type="ARBA" id="ARBA00022857"/>
    </source>
</evidence>
<evidence type="ECO:0000256" key="1">
    <source>
        <dbReference type="ARBA" id="ARBA00002919"/>
    </source>
</evidence>
<evidence type="ECO:0000256" key="2">
    <source>
        <dbReference type="ARBA" id="ARBA00004994"/>
    </source>
</evidence>
<dbReference type="Gene3D" id="3.40.50.720">
    <property type="entry name" value="NAD(P)-binding Rossmann-like Domain"/>
    <property type="match status" value="1"/>
</dbReference>
<evidence type="ECO:0000256" key="3">
    <source>
        <dbReference type="ARBA" id="ARBA00007870"/>
    </source>
</evidence>
<keyword evidence="6 11" id="KW-0566">Pantothenate biosynthesis</keyword>
<comment type="function">
    <text evidence="1 11">Catalyzes the NADPH-dependent reduction of ketopantoate into pantoic acid.</text>
</comment>
<keyword evidence="7 11" id="KW-0521">NADP</keyword>
<dbReference type="SUPFAM" id="SSF48179">
    <property type="entry name" value="6-phosphogluconate dehydrogenase C-terminal domain-like"/>
    <property type="match status" value="1"/>
</dbReference>
<comment type="caution">
    <text evidence="14">The sequence shown here is derived from an EMBL/GenBank/DDBJ whole genome shotgun (WGS) entry which is preliminary data.</text>
</comment>
<dbReference type="EC" id="1.1.1.169" evidence="4 11"/>
<dbReference type="PANTHER" id="PTHR43765:SF2">
    <property type="entry name" value="2-DEHYDROPANTOATE 2-REDUCTASE"/>
    <property type="match status" value="1"/>
</dbReference>
<dbReference type="Pfam" id="PF02558">
    <property type="entry name" value="ApbA"/>
    <property type="match status" value="1"/>
</dbReference>
<dbReference type="InterPro" id="IPR013332">
    <property type="entry name" value="KPR_N"/>
</dbReference>
<dbReference type="EMBL" id="JAHQCW010000016">
    <property type="protein sequence ID" value="MBU9737029.1"/>
    <property type="molecule type" value="Genomic_DNA"/>
</dbReference>
<protein>
    <recommendedName>
        <fullName evidence="5 11">2-dehydropantoate 2-reductase</fullName>
        <ecNumber evidence="4 11">1.1.1.169</ecNumber>
    </recommendedName>
    <alternativeName>
        <fullName evidence="9 11">Ketopantoate reductase</fullName>
    </alternativeName>
</protein>
<evidence type="ECO:0000313" key="14">
    <source>
        <dbReference type="EMBL" id="MBU9737029.1"/>
    </source>
</evidence>
<sequence>MRTAILGAGSLGTVLGAFIAKAGRQVDLVSRNAAHLNAMKERGAVIKGTVDLVVPVNTVLTSEMEGKYDLVFYMAKQTANEVALKQLLPHLSDDGIVVTMQNGLPEPEVEEYIGKGRVAGCPVGWAAVMTEPGVSTLTSNLDQMSFDIGWPDGHVDKKLEEIKEILECLCTTNIITDLMEVRWAKLLTNATFSGMSAALGATFGETVSTEENLYVTQHVANECIKVCHASGFQIGKIQGSSMEAMYGFKDEADRERVRPMYEAMKPVPIVASMLTDLRNGKKTEINAINGVVCKYGRQSNVATPFNDKVVEIVTGCEEGKYKPCAENIKLFGDLIKL</sequence>
<dbReference type="InterPro" id="IPR008927">
    <property type="entry name" value="6-PGluconate_DH-like_C_sf"/>
</dbReference>
<comment type="pathway">
    <text evidence="2 11">Cofactor biosynthesis; (R)-pantothenate biosynthesis; (R)-pantoate from 3-methyl-2-oxobutanoate: step 2/2.</text>
</comment>
<feature type="domain" description="Ketopantoate reductase N-terminal" evidence="12">
    <location>
        <begin position="4"/>
        <end position="139"/>
    </location>
</feature>
<dbReference type="GO" id="GO:0008677">
    <property type="term" value="F:2-dehydropantoate 2-reductase activity"/>
    <property type="evidence" value="ECO:0007669"/>
    <property type="project" value="UniProtKB-EC"/>
</dbReference>
<evidence type="ECO:0000259" key="12">
    <source>
        <dbReference type="Pfam" id="PF02558"/>
    </source>
</evidence>
<reference evidence="14" key="1">
    <citation type="submission" date="2021-06" db="EMBL/GenBank/DDBJ databases">
        <title>Description of novel taxa of the family Lachnospiraceae.</title>
        <authorList>
            <person name="Chaplin A.V."/>
            <person name="Sokolova S.R."/>
            <person name="Pikina A.P."/>
            <person name="Korzhanova M."/>
            <person name="Belova V."/>
            <person name="Korostin D."/>
            <person name="Efimov B.A."/>
        </authorList>
    </citation>
    <scope>NUCLEOTIDE SEQUENCE</scope>
    <source>
        <strain evidence="14">ASD5720</strain>
    </source>
</reference>